<dbReference type="Pfam" id="PF12339">
    <property type="entry name" value="DNAJ_related"/>
    <property type="match status" value="1"/>
</dbReference>
<evidence type="ECO:0000256" key="1">
    <source>
        <dbReference type="ARBA" id="ARBA00023186"/>
    </source>
</evidence>
<dbReference type="EMBL" id="JAFKDB010000008">
    <property type="protein sequence ID" value="MBN7769452.1"/>
    <property type="molecule type" value="Genomic_DNA"/>
</dbReference>
<dbReference type="InterPro" id="IPR001623">
    <property type="entry name" value="DnaJ_domain"/>
</dbReference>
<dbReference type="InterPro" id="IPR021059">
    <property type="entry name" value="DnaJ-related_N"/>
</dbReference>
<sequence length="225" mass="24913">MTIHPTPPSSPGHPLSTSGNEAEHHWLHQQVDHLLVAVEHELRAAGPTGLSELALIRALQSDRWALIGPVAFHEPDRLYPVHFLLFHVLYRLRDQIGESGESLQISPGCLRISSSVPMPLASSLPGSPDALREFYLDLSQYFMSEATIRDMMDRFWSGAAARKPDTPSAVNAGKVLGLDPLPVEFSTVKQRFRKLVMRAHPDRGGDTGEVQKLNQAFSLLKAHYA</sequence>
<evidence type="ECO:0000256" key="2">
    <source>
        <dbReference type="SAM" id="MobiDB-lite"/>
    </source>
</evidence>
<dbReference type="CDD" id="cd06257">
    <property type="entry name" value="DnaJ"/>
    <property type="match status" value="1"/>
</dbReference>
<protein>
    <submittedName>
        <fullName evidence="4">Molecular chaperone DnaJ</fullName>
    </submittedName>
</protein>
<evidence type="ECO:0000313" key="5">
    <source>
        <dbReference type="Proteomes" id="UP000664344"/>
    </source>
</evidence>
<reference evidence="4 5" key="1">
    <citation type="submission" date="2021-02" db="EMBL/GenBank/DDBJ databases">
        <title>PHA producing bacteria isolated from coastal sediment in Guangdong, Shenzhen.</title>
        <authorList>
            <person name="Zheng W."/>
            <person name="Yu S."/>
            <person name="Huang Y."/>
        </authorList>
    </citation>
    <scope>NUCLEOTIDE SEQUENCE [LARGE SCALE GENOMIC DNA]</scope>
    <source>
        <strain evidence="4 5">TN21-5</strain>
    </source>
</reference>
<organism evidence="4 5">
    <name type="scientific">Marinobacter daepoensis</name>
    <dbReference type="NCBI Taxonomy" id="262077"/>
    <lineage>
        <taxon>Bacteria</taxon>
        <taxon>Pseudomonadati</taxon>
        <taxon>Pseudomonadota</taxon>
        <taxon>Gammaproteobacteria</taxon>
        <taxon>Pseudomonadales</taxon>
        <taxon>Marinobacteraceae</taxon>
        <taxon>Marinobacter</taxon>
    </lineage>
</organism>
<keyword evidence="1" id="KW-0143">Chaperone</keyword>
<comment type="caution">
    <text evidence="4">The sequence shown here is derived from an EMBL/GenBank/DDBJ whole genome shotgun (WGS) entry which is preliminary data.</text>
</comment>
<dbReference type="Gene3D" id="1.10.287.110">
    <property type="entry name" value="DnaJ domain"/>
    <property type="match status" value="1"/>
</dbReference>
<dbReference type="InterPro" id="IPR036869">
    <property type="entry name" value="J_dom_sf"/>
</dbReference>
<feature type="region of interest" description="Disordered" evidence="2">
    <location>
        <begin position="1"/>
        <end position="20"/>
    </location>
</feature>
<dbReference type="SMART" id="SM00271">
    <property type="entry name" value="DnaJ"/>
    <property type="match status" value="1"/>
</dbReference>
<dbReference type="Proteomes" id="UP000664344">
    <property type="component" value="Unassembled WGS sequence"/>
</dbReference>
<dbReference type="PROSITE" id="PS50076">
    <property type="entry name" value="DNAJ_2"/>
    <property type="match status" value="1"/>
</dbReference>
<feature type="compositionally biased region" description="Pro residues" evidence="2">
    <location>
        <begin position="1"/>
        <end position="11"/>
    </location>
</feature>
<accession>A0ABS3BFG7</accession>
<name>A0ABS3BFG7_9GAMM</name>
<proteinExistence type="predicted"/>
<evidence type="ECO:0000259" key="3">
    <source>
        <dbReference type="PROSITE" id="PS50076"/>
    </source>
</evidence>
<feature type="domain" description="J" evidence="3">
    <location>
        <begin position="171"/>
        <end position="225"/>
    </location>
</feature>
<dbReference type="SUPFAM" id="SSF46565">
    <property type="entry name" value="Chaperone J-domain"/>
    <property type="match status" value="1"/>
</dbReference>
<keyword evidence="5" id="KW-1185">Reference proteome</keyword>
<evidence type="ECO:0000313" key="4">
    <source>
        <dbReference type="EMBL" id="MBN7769452.1"/>
    </source>
</evidence>
<gene>
    <name evidence="4" type="ORF">JYP53_05985</name>
</gene>